<dbReference type="GO" id="GO:0003676">
    <property type="term" value="F:nucleic acid binding"/>
    <property type="evidence" value="ECO:0007669"/>
    <property type="project" value="InterPro"/>
</dbReference>
<dbReference type="InterPro" id="IPR027417">
    <property type="entry name" value="P-loop_NTPase"/>
</dbReference>
<evidence type="ECO:0000256" key="13">
    <source>
        <dbReference type="SAM" id="Coils"/>
    </source>
</evidence>
<dbReference type="InterPro" id="IPR035437">
    <property type="entry name" value="SNase_OB-fold_sf"/>
</dbReference>
<evidence type="ECO:0000256" key="6">
    <source>
        <dbReference type="ARBA" id="ARBA00022801"/>
    </source>
</evidence>
<feature type="domain" description="Helicase ATP-binding" evidence="15">
    <location>
        <begin position="876"/>
        <end position="1072"/>
    </location>
</feature>
<evidence type="ECO:0000256" key="5">
    <source>
        <dbReference type="ARBA" id="ARBA00022782"/>
    </source>
</evidence>
<sequence length="2209" mass="248135">MATDRPLKTVTILEVRTPWDFLAVESPDSEDASPAAYRFSQMMENMNTTMNNLLEQGTVWQRPNEGDMCAALARDDNKWHRVRLESWLEKSKGHNASCYLIDKGHTIKVPVQRLLKLPSKYADLPSQVLHCSLWGVQPLSLTVEECFTGLKVEHRPCRKWDASASQYMSKKFDTCRKYHMQVIEKDSYKFYVRLFLNTKNGTVCFNDILVEENYAIKEQQNGVAHTQINSKSFSGTQFASQAVCNQRTSSEYDEYDMQSLVSETPTAGPYIGKENGVGIVNADIESEVYQDADEENCPPLVSETDLEVLKDTHQKALSLESPSCGNLPAYEESCPPLVSETDLEVLKDTHQKTLSLESPNCSNFPAYEESCPPLVSESDLELLQGARREAFCPESQNCNSCPAEEENCPPLVSESDHELLQATRKKTSTVESQDCDSYPAVLSDLEPSVADFFKQYMSSPEKSPPTKPLIEKAISPSQHFSKNQPTEGIYQSSCQSVESSLFEGQFESRLSAISHFKTPKPLLKSEKALSISLSSLQPSTHSVSNNLPGQPTLQVPYTFSKFFQGRGRALLSSGERNPGYLTQQPELFASATLPKHNSLKSPASGSTPMLDQTNFSLSVQDTGDGIFSKKIKASSLSSDEKTPAAMNETVISHNPPVQNPQVQKRSLPSALSFHHVDYVMGQSKDVPESGGVVQSAHLNKSTPSSVDERTCSGAEAKNNSLQEFETNLPLPESELSTTAPVASGTRARFRKSGDSLMSKSCNLSKDKPVPTKIVTLLKASAPDLRDNAVRQARGQAQGRQFLQYLKQSSGQVDAYPTTTRPGQPMSQPMFGILVHGKSLPVPTFHVDDAPFDGKVKNILERKFKIDTARSIQAHVWPASLSCRHVIGLTPPKLGKTMAYVPSIVSLFTDKGITYIDLPRGKGPLGLIVVPTWRKARDVFEMIQLFTADDSMKMSHIRPLVLYAGGTEEQESMETALITGCDILISTPTSVLRMLEQELTSFRRLCHVILDDADILARRFEDEIDDIMQQFRLVQRGRIGQQVAPFQVMMFASRWTDGLDQFRLKYTREPIIVISSRVEASVYGGIKQVVSMSKWEQRLSTFCALLDTLVYTDKRVVAFTSDADEAVEMWKAAKSRGAYCLLIHQNLPVEAATEAREQWLHSSYTKQLIVMVCTDQCYQDLAITNATDIIHYGLPDSKTKFGNRMACMFDYFRDRTTNEELETEAISHVILTDRCGKHAEQLNEILQRSPYEQSPQLEEFLRGYRKAVEEDERKVLCPGLKAFGTCMDRKNQEHCKYRHIVIPHCDLKTGEFDENSLPASGQVTVDVVRVETAGRYYCHLVNHRRPSDSAPHDLRLTYVKLAMELTAFCSKTSNQVPYLPSDDPFHDGLCVYKDKDGTVSRAKVVDVREGTRSAPMKQIRVWLVDDGCFKEGTVDQLLKMPKRLAEVPYQAVEVYLCCVKPVDEDTEWTDKVNIHMHDLVEGKQLVGRIMLRAGMTLWLMPLVHQVTFKEVGTTSDLSLRQELLQKKFAVRNPDHMKMLYELFRGKTDIPEALMRQHFEFCLEIELTQETLPTESQDEFVKVYIAAVISPGLFYLHREGASERLDELEKNIESAVKEMDEAAEQGAKVDSGMTLEQGSVCLALSSDSKWYRAKLVSDCVDGQWEVYFLDYGDREWIPQSSLRGLPRSLGELPCQAMECELAYISPIGADWSQDTVDSLCDLSYFANQEKKLLFAKVITTKDCSYAIGMKLVVDLYETLRENVRFSHELVKRHQAVANQMEHEGPNFLQPILGKPALKNQKFFNPLDKVKFLAANLYWMEDPADALQQAQELKTFLSFRMKGWDSALDQRQVLPSVVSVIGYIPDVTAHGVMLQTLTQCCVDSPRLCDAALEQGLLERLSSCIEQKTENEVQTQAAEAIARLLSCDSFKEECLETSILTLTLEQLLSSHSPESPIIHEALVNLCEAASLLVHAAHESLPNVCSMDTILKALREATQDRNREPWLRLLSAMSSKDCTHSYLMRQTNIADILSLLSTCSCPKCLYYCLSICVSLAEASRKHRKVLLENKLLITLNSLLESGLTSPALDICEQLRSVMTLKLPAPEVLSGIPAENNNTVDKVRCPEVLWFQNCFRVVLKVKVRNAQPDNFCLTSDRIACRVQSEKTLYEFDWELYDAILPEGSKIHVQPTKTIISLKKVTKGQWKRLCKQKVLS</sequence>
<keyword evidence="4" id="KW-0547">Nucleotide-binding</keyword>
<evidence type="ECO:0000256" key="10">
    <source>
        <dbReference type="ARBA" id="ARBA00023158"/>
    </source>
</evidence>
<dbReference type="GO" id="GO:0016787">
    <property type="term" value="F:hydrolase activity"/>
    <property type="evidence" value="ECO:0007669"/>
    <property type="project" value="UniProtKB-KW"/>
</dbReference>
<dbReference type="Pfam" id="PF00270">
    <property type="entry name" value="DEAD"/>
    <property type="match status" value="1"/>
</dbReference>
<dbReference type="CDD" id="cd20435">
    <property type="entry name" value="Tudor_TDRD12_rpt2"/>
    <property type="match status" value="1"/>
</dbReference>
<keyword evidence="5" id="KW-0221">Differentiation</keyword>
<evidence type="ECO:0000259" key="16">
    <source>
        <dbReference type="PROSITE" id="PS51203"/>
    </source>
</evidence>
<feature type="domain" description="Tudor" evidence="14">
    <location>
        <begin position="1632"/>
        <end position="1690"/>
    </location>
</feature>
<accession>A0AAV4BLT2</accession>
<dbReference type="InterPro" id="IPR014001">
    <property type="entry name" value="Helicase_ATP-bd"/>
</dbReference>
<dbReference type="InterPro" id="IPR007052">
    <property type="entry name" value="CS_dom"/>
</dbReference>
<dbReference type="InterPro" id="IPR016024">
    <property type="entry name" value="ARM-type_fold"/>
</dbReference>
<dbReference type="SUPFAM" id="SSF63748">
    <property type="entry name" value="Tudor/PWWP/MBT"/>
    <property type="match status" value="3"/>
</dbReference>
<keyword evidence="3" id="KW-0677">Repeat</keyword>
<keyword evidence="7 17" id="KW-0347">Helicase</keyword>
<dbReference type="InterPro" id="IPR011989">
    <property type="entry name" value="ARM-like"/>
</dbReference>
<keyword evidence="13" id="KW-0175">Coiled coil</keyword>
<dbReference type="InterPro" id="IPR008978">
    <property type="entry name" value="HSP20-like_chaperone"/>
</dbReference>
<feature type="domain" description="Tudor" evidence="14">
    <location>
        <begin position="62"/>
        <end position="124"/>
    </location>
</feature>
<evidence type="ECO:0000256" key="1">
    <source>
        <dbReference type="ARBA" id="ARBA00012552"/>
    </source>
</evidence>
<dbReference type="SUPFAM" id="SSF52540">
    <property type="entry name" value="P-loop containing nucleoside triphosphate hydrolases"/>
    <property type="match status" value="2"/>
</dbReference>
<evidence type="ECO:0000256" key="2">
    <source>
        <dbReference type="ARBA" id="ARBA00022473"/>
    </source>
</evidence>
<gene>
    <name evidence="17" type="ORF">PoB_005075600</name>
</gene>
<evidence type="ECO:0000256" key="7">
    <source>
        <dbReference type="ARBA" id="ARBA00022806"/>
    </source>
</evidence>
<proteinExistence type="predicted"/>
<dbReference type="EC" id="3.6.4.13" evidence="1"/>
<dbReference type="Pfam" id="PF00567">
    <property type="entry name" value="TUDOR"/>
    <property type="match status" value="3"/>
</dbReference>
<dbReference type="EMBL" id="BLXT01005595">
    <property type="protein sequence ID" value="GFO24251.1"/>
    <property type="molecule type" value="Genomic_DNA"/>
</dbReference>
<dbReference type="Proteomes" id="UP000735302">
    <property type="component" value="Unassembled WGS sequence"/>
</dbReference>
<keyword evidence="2" id="KW-0217">Developmental protein</keyword>
<dbReference type="GO" id="GO:0031047">
    <property type="term" value="P:regulatory ncRNA-mediated gene silencing"/>
    <property type="evidence" value="ECO:0007669"/>
    <property type="project" value="UniProtKB-KW"/>
</dbReference>
<evidence type="ECO:0000313" key="18">
    <source>
        <dbReference type="Proteomes" id="UP000735302"/>
    </source>
</evidence>
<dbReference type="Gene3D" id="3.40.50.300">
    <property type="entry name" value="P-loop containing nucleotide triphosphate hydrolases"/>
    <property type="match status" value="2"/>
</dbReference>
<dbReference type="SUPFAM" id="SSF49764">
    <property type="entry name" value="HSP20-like chaperones"/>
    <property type="match status" value="1"/>
</dbReference>
<comment type="caution">
    <text evidence="17">The sequence shown here is derived from an EMBL/GenBank/DDBJ whole genome shotgun (WGS) entry which is preliminary data.</text>
</comment>
<evidence type="ECO:0000256" key="4">
    <source>
        <dbReference type="ARBA" id="ARBA00022741"/>
    </source>
</evidence>
<dbReference type="GO" id="GO:0003724">
    <property type="term" value="F:RNA helicase activity"/>
    <property type="evidence" value="ECO:0007669"/>
    <property type="project" value="UniProtKB-EC"/>
</dbReference>
<evidence type="ECO:0000256" key="8">
    <source>
        <dbReference type="ARBA" id="ARBA00022840"/>
    </source>
</evidence>
<evidence type="ECO:0000256" key="11">
    <source>
        <dbReference type="ARBA" id="ARBA00023254"/>
    </source>
</evidence>
<dbReference type="Gene3D" id="1.25.10.10">
    <property type="entry name" value="Leucine-rich Repeat Variant"/>
    <property type="match status" value="1"/>
</dbReference>
<protein>
    <recommendedName>
        <fullName evidence="1">RNA helicase</fullName>
        <ecNumber evidence="1">3.6.4.13</ecNumber>
    </recommendedName>
</protein>
<dbReference type="Gene3D" id="2.60.40.790">
    <property type="match status" value="1"/>
</dbReference>
<name>A0AAV4BLT2_9GAST</name>
<organism evidence="17 18">
    <name type="scientific">Plakobranchus ocellatus</name>
    <dbReference type="NCBI Taxonomy" id="259542"/>
    <lineage>
        <taxon>Eukaryota</taxon>
        <taxon>Metazoa</taxon>
        <taxon>Spiralia</taxon>
        <taxon>Lophotrochozoa</taxon>
        <taxon>Mollusca</taxon>
        <taxon>Gastropoda</taxon>
        <taxon>Heterobranchia</taxon>
        <taxon>Euthyneura</taxon>
        <taxon>Panpulmonata</taxon>
        <taxon>Sacoglossa</taxon>
        <taxon>Placobranchoidea</taxon>
        <taxon>Plakobranchidae</taxon>
        <taxon>Plakobranchus</taxon>
    </lineage>
</organism>
<keyword evidence="10" id="KW-0943">RNA-mediated gene silencing</keyword>
<dbReference type="PANTHER" id="PTHR22655">
    <property type="entry name" value="ATP-DEPENDENT RNA HELICASE TDRD12-RELATED"/>
    <property type="match status" value="1"/>
</dbReference>
<evidence type="ECO:0000256" key="3">
    <source>
        <dbReference type="ARBA" id="ARBA00022737"/>
    </source>
</evidence>
<dbReference type="InterPro" id="IPR002999">
    <property type="entry name" value="Tudor"/>
</dbReference>
<dbReference type="PROSITE" id="PS50304">
    <property type="entry name" value="TUDOR"/>
    <property type="match status" value="2"/>
</dbReference>
<evidence type="ECO:0000256" key="9">
    <source>
        <dbReference type="ARBA" id="ARBA00022871"/>
    </source>
</evidence>
<dbReference type="Gene3D" id="2.30.30.140">
    <property type="match status" value="3"/>
</dbReference>
<dbReference type="InterPro" id="IPR011545">
    <property type="entry name" value="DEAD/DEAH_box_helicase_dom"/>
</dbReference>
<evidence type="ECO:0000259" key="15">
    <source>
        <dbReference type="PROSITE" id="PS51192"/>
    </source>
</evidence>
<dbReference type="PANTHER" id="PTHR22655:SF2">
    <property type="entry name" value="ATP-DEPENDENT RNA HELICASE TDRD12-RELATED"/>
    <property type="match status" value="1"/>
</dbReference>
<keyword evidence="8" id="KW-0067">ATP-binding</keyword>
<comment type="catalytic activity">
    <reaction evidence="12">
        <text>ATP + H2O = ADP + phosphate + H(+)</text>
        <dbReference type="Rhea" id="RHEA:13065"/>
        <dbReference type="ChEBI" id="CHEBI:15377"/>
        <dbReference type="ChEBI" id="CHEBI:15378"/>
        <dbReference type="ChEBI" id="CHEBI:30616"/>
        <dbReference type="ChEBI" id="CHEBI:43474"/>
        <dbReference type="ChEBI" id="CHEBI:456216"/>
        <dbReference type="EC" id="3.6.4.13"/>
    </reaction>
</comment>
<keyword evidence="18" id="KW-1185">Reference proteome</keyword>
<dbReference type="SMART" id="SM00333">
    <property type="entry name" value="TUDOR"/>
    <property type="match status" value="3"/>
</dbReference>
<reference evidence="17 18" key="1">
    <citation type="journal article" date="2021" name="Elife">
        <title>Chloroplast acquisition without the gene transfer in kleptoplastic sea slugs, Plakobranchus ocellatus.</title>
        <authorList>
            <person name="Maeda T."/>
            <person name="Takahashi S."/>
            <person name="Yoshida T."/>
            <person name="Shimamura S."/>
            <person name="Takaki Y."/>
            <person name="Nagai Y."/>
            <person name="Toyoda A."/>
            <person name="Suzuki Y."/>
            <person name="Arimoto A."/>
            <person name="Ishii H."/>
            <person name="Satoh N."/>
            <person name="Nishiyama T."/>
            <person name="Hasebe M."/>
            <person name="Maruyama T."/>
            <person name="Minagawa J."/>
            <person name="Obokata J."/>
            <person name="Shigenobu S."/>
        </authorList>
    </citation>
    <scope>NUCLEOTIDE SEQUENCE [LARGE SCALE GENOMIC DNA]</scope>
</reference>
<dbReference type="PROSITE" id="PS51192">
    <property type="entry name" value="HELICASE_ATP_BIND_1"/>
    <property type="match status" value="1"/>
</dbReference>
<feature type="domain" description="CS" evidence="16">
    <location>
        <begin position="2117"/>
        <end position="2203"/>
    </location>
</feature>
<evidence type="ECO:0000313" key="17">
    <source>
        <dbReference type="EMBL" id="GFO24251.1"/>
    </source>
</evidence>
<dbReference type="Gene3D" id="2.40.50.90">
    <property type="match status" value="3"/>
</dbReference>
<feature type="coiled-coil region" evidence="13">
    <location>
        <begin position="1596"/>
        <end position="1623"/>
    </location>
</feature>
<keyword evidence="11" id="KW-0469">Meiosis</keyword>
<dbReference type="GO" id="GO:0005524">
    <property type="term" value="F:ATP binding"/>
    <property type="evidence" value="ECO:0007669"/>
    <property type="project" value="UniProtKB-KW"/>
</dbReference>
<keyword evidence="9" id="KW-0744">Spermatogenesis</keyword>
<dbReference type="SMART" id="SM00487">
    <property type="entry name" value="DEXDc"/>
    <property type="match status" value="1"/>
</dbReference>
<dbReference type="GO" id="GO:0042078">
    <property type="term" value="P:germ-line stem cell division"/>
    <property type="evidence" value="ECO:0007669"/>
    <property type="project" value="TreeGrafter"/>
</dbReference>
<evidence type="ECO:0000256" key="12">
    <source>
        <dbReference type="ARBA" id="ARBA00047984"/>
    </source>
</evidence>
<dbReference type="PROSITE" id="PS51203">
    <property type="entry name" value="CS"/>
    <property type="match status" value="1"/>
</dbReference>
<keyword evidence="6" id="KW-0378">Hydrolase</keyword>
<dbReference type="GO" id="GO:0051321">
    <property type="term" value="P:meiotic cell cycle"/>
    <property type="evidence" value="ECO:0007669"/>
    <property type="project" value="UniProtKB-KW"/>
</dbReference>
<dbReference type="GO" id="GO:0007283">
    <property type="term" value="P:spermatogenesis"/>
    <property type="evidence" value="ECO:0007669"/>
    <property type="project" value="UniProtKB-KW"/>
</dbReference>
<evidence type="ECO:0000259" key="14">
    <source>
        <dbReference type="PROSITE" id="PS50304"/>
    </source>
</evidence>
<dbReference type="SUPFAM" id="SSF48371">
    <property type="entry name" value="ARM repeat"/>
    <property type="match status" value="1"/>
</dbReference>